<dbReference type="Gene3D" id="2.40.10.120">
    <property type="match status" value="1"/>
</dbReference>
<dbReference type="SUPFAM" id="SSF50156">
    <property type="entry name" value="PDZ domain-like"/>
    <property type="match status" value="1"/>
</dbReference>
<dbReference type="InterPro" id="IPR001940">
    <property type="entry name" value="Peptidase_S1C"/>
</dbReference>
<dbReference type="InterPro" id="IPR001478">
    <property type="entry name" value="PDZ"/>
</dbReference>
<keyword evidence="1" id="KW-0645">Protease</keyword>
<evidence type="ECO:0000313" key="5">
    <source>
        <dbReference type="Proteomes" id="UP000177371"/>
    </source>
</evidence>
<protein>
    <recommendedName>
        <fullName evidence="3">PDZ domain-containing protein</fullName>
    </recommendedName>
</protein>
<dbReference type="PRINTS" id="PR00834">
    <property type="entry name" value="PROTEASES2C"/>
</dbReference>
<dbReference type="Pfam" id="PF13365">
    <property type="entry name" value="Trypsin_2"/>
    <property type="match status" value="1"/>
</dbReference>
<gene>
    <name evidence="4" type="ORF">A2W32_02335</name>
</gene>
<comment type="caution">
    <text evidence="4">The sequence shown here is derived from an EMBL/GenBank/DDBJ whole genome shotgun (WGS) entry which is preliminary data.</text>
</comment>
<dbReference type="PROSITE" id="PS50106">
    <property type="entry name" value="PDZ"/>
    <property type="match status" value="1"/>
</dbReference>
<name>A0A1F4V1X9_UNCKA</name>
<feature type="domain" description="PDZ" evidence="3">
    <location>
        <begin position="234"/>
        <end position="312"/>
    </location>
</feature>
<dbReference type="STRING" id="1802610.A2W32_02335"/>
<reference evidence="4 5" key="1">
    <citation type="journal article" date="2016" name="Nat. Commun.">
        <title>Thousands of microbial genomes shed light on interconnected biogeochemical processes in an aquifer system.</title>
        <authorList>
            <person name="Anantharaman K."/>
            <person name="Brown C.T."/>
            <person name="Hug L.A."/>
            <person name="Sharon I."/>
            <person name="Castelle C.J."/>
            <person name="Probst A.J."/>
            <person name="Thomas B.C."/>
            <person name="Singh A."/>
            <person name="Wilkins M.J."/>
            <person name="Karaoz U."/>
            <person name="Brodie E.L."/>
            <person name="Williams K.H."/>
            <person name="Hubbard S.S."/>
            <person name="Banfield J.F."/>
        </authorList>
    </citation>
    <scope>NUCLEOTIDE SEQUENCE [LARGE SCALE GENOMIC DNA]</scope>
</reference>
<proteinExistence type="predicted"/>
<dbReference type="InterPro" id="IPR036034">
    <property type="entry name" value="PDZ_sf"/>
</dbReference>
<evidence type="ECO:0000256" key="1">
    <source>
        <dbReference type="ARBA" id="ARBA00022670"/>
    </source>
</evidence>
<evidence type="ECO:0000256" key="2">
    <source>
        <dbReference type="ARBA" id="ARBA00022801"/>
    </source>
</evidence>
<organism evidence="4 5">
    <name type="scientific">candidate division WWE3 bacterium RBG_16_37_10</name>
    <dbReference type="NCBI Taxonomy" id="1802610"/>
    <lineage>
        <taxon>Bacteria</taxon>
        <taxon>Katanobacteria</taxon>
    </lineage>
</organism>
<dbReference type="InterPro" id="IPR009003">
    <property type="entry name" value="Peptidase_S1_PA"/>
</dbReference>
<dbReference type="AlphaFoldDB" id="A0A1F4V1X9"/>
<accession>A0A1F4V1X9</accession>
<dbReference type="PANTHER" id="PTHR43343:SF3">
    <property type="entry name" value="PROTEASE DO-LIKE 8, CHLOROPLASTIC"/>
    <property type="match status" value="1"/>
</dbReference>
<evidence type="ECO:0000259" key="3">
    <source>
        <dbReference type="PROSITE" id="PS50106"/>
    </source>
</evidence>
<keyword evidence="2" id="KW-0378">Hydrolase</keyword>
<dbReference type="Gene3D" id="2.30.42.10">
    <property type="match status" value="1"/>
</dbReference>
<dbReference type="Pfam" id="PF13180">
    <property type="entry name" value="PDZ_2"/>
    <property type="match status" value="1"/>
</dbReference>
<dbReference type="GO" id="GO:0006508">
    <property type="term" value="P:proteolysis"/>
    <property type="evidence" value="ECO:0007669"/>
    <property type="project" value="UniProtKB-KW"/>
</dbReference>
<dbReference type="GO" id="GO:0004252">
    <property type="term" value="F:serine-type endopeptidase activity"/>
    <property type="evidence" value="ECO:0007669"/>
    <property type="project" value="InterPro"/>
</dbReference>
<dbReference type="PANTHER" id="PTHR43343">
    <property type="entry name" value="PEPTIDASE S12"/>
    <property type="match status" value="1"/>
</dbReference>
<evidence type="ECO:0000313" key="4">
    <source>
        <dbReference type="EMBL" id="OGC51080.1"/>
    </source>
</evidence>
<dbReference type="Proteomes" id="UP000177371">
    <property type="component" value="Unassembled WGS sequence"/>
</dbReference>
<dbReference type="SMART" id="SM00228">
    <property type="entry name" value="PDZ"/>
    <property type="match status" value="1"/>
</dbReference>
<sequence>MKEKVVTRQEVVEEESAVINVVDKVSPSVVSIIVKTVTFDLFSGPTASEEGIGTGFIVSENGLVVTNSHVVDSVDGQYSVVLKDGTSYDVESINLDEQSDLAILQIAARNLPAVQLGDSDDLKVGQKAIAIGNALGRFQNTVTTGVVSGVARQLTASSGLGGDSKVYESVIQTDAAINPGNSGGPLLNSAGQVIGINVATTRGADNISFAIPINTLKPILEGFLREGRIIKPFLGISYSLITEDIAKARKMPQGAFVTTVFPNTPAKKAGLERGDVIVKIDGKEINSENSVAKVVSEKKVGDTIQIEIDRSVLSSKTETLTLQAVLEESPNTTR</sequence>
<dbReference type="EMBL" id="MEUT01000030">
    <property type="protein sequence ID" value="OGC51080.1"/>
    <property type="molecule type" value="Genomic_DNA"/>
</dbReference>
<dbReference type="SUPFAM" id="SSF50494">
    <property type="entry name" value="Trypsin-like serine proteases"/>
    <property type="match status" value="1"/>
</dbReference>
<dbReference type="InterPro" id="IPR051201">
    <property type="entry name" value="Chloro_Bact_Ser_Proteases"/>
</dbReference>